<evidence type="ECO:0008006" key="4">
    <source>
        <dbReference type="Google" id="ProtNLM"/>
    </source>
</evidence>
<dbReference type="VEuPathDB" id="TrichDB:TRFO_35263"/>
<evidence type="ECO:0000313" key="2">
    <source>
        <dbReference type="EMBL" id="OHS98319.1"/>
    </source>
</evidence>
<dbReference type="InterPro" id="IPR032675">
    <property type="entry name" value="LRR_dom_sf"/>
</dbReference>
<accession>A0A1J4JIY8</accession>
<dbReference type="EMBL" id="MLAK01001061">
    <property type="protein sequence ID" value="OHS98319.1"/>
    <property type="molecule type" value="Genomic_DNA"/>
</dbReference>
<evidence type="ECO:0000313" key="3">
    <source>
        <dbReference type="Proteomes" id="UP000179807"/>
    </source>
</evidence>
<feature type="compositionally biased region" description="Basic and acidic residues" evidence="1">
    <location>
        <begin position="9"/>
        <end position="21"/>
    </location>
</feature>
<reference evidence="2" key="1">
    <citation type="submission" date="2016-10" db="EMBL/GenBank/DDBJ databases">
        <authorList>
            <person name="Benchimol M."/>
            <person name="Almeida L.G."/>
            <person name="Vasconcelos A.T."/>
            <person name="Perreira-Neves A."/>
            <person name="Rosa I.A."/>
            <person name="Tasca T."/>
            <person name="Bogo M.R."/>
            <person name="de Souza W."/>
        </authorList>
    </citation>
    <scope>NUCLEOTIDE SEQUENCE [LARGE SCALE GENOMIC DNA]</scope>
    <source>
        <strain evidence="2">K</strain>
    </source>
</reference>
<organism evidence="2 3">
    <name type="scientific">Tritrichomonas foetus</name>
    <dbReference type="NCBI Taxonomy" id="1144522"/>
    <lineage>
        <taxon>Eukaryota</taxon>
        <taxon>Metamonada</taxon>
        <taxon>Parabasalia</taxon>
        <taxon>Tritrichomonadida</taxon>
        <taxon>Tritrichomonadidae</taxon>
        <taxon>Tritrichomonas</taxon>
    </lineage>
</organism>
<dbReference type="Gene3D" id="3.80.10.10">
    <property type="entry name" value="Ribonuclease Inhibitor"/>
    <property type="match status" value="1"/>
</dbReference>
<dbReference type="PANTHER" id="PTHR24110:SF3">
    <property type="entry name" value="CENTROSOMAL PROTEIN OF 78 KDA"/>
    <property type="match status" value="1"/>
</dbReference>
<name>A0A1J4JIY8_9EUKA</name>
<feature type="region of interest" description="Disordered" evidence="1">
    <location>
        <begin position="1"/>
        <end position="21"/>
    </location>
</feature>
<comment type="caution">
    <text evidence="2">The sequence shown here is derived from an EMBL/GenBank/DDBJ whole genome shotgun (WGS) entry which is preliminary data.</text>
</comment>
<protein>
    <recommendedName>
        <fullName evidence="4">Leucine Rich Repeat family protein</fullName>
    </recommendedName>
</protein>
<keyword evidence="3" id="KW-1185">Reference proteome</keyword>
<dbReference type="PANTHER" id="PTHR24110">
    <property type="entry name" value="CENTROSOMAL PROTEIN OF 78 KDA"/>
    <property type="match status" value="1"/>
</dbReference>
<gene>
    <name evidence="2" type="ORF">TRFO_35263</name>
</gene>
<dbReference type="Proteomes" id="UP000179807">
    <property type="component" value="Unassembled WGS sequence"/>
</dbReference>
<dbReference type="RefSeq" id="XP_068351456.1">
    <property type="nucleotide sequence ID" value="XM_068510154.1"/>
</dbReference>
<dbReference type="GeneID" id="94844858"/>
<dbReference type="SUPFAM" id="SSF52047">
    <property type="entry name" value="RNI-like"/>
    <property type="match status" value="1"/>
</dbReference>
<dbReference type="OrthoDB" id="10618313at2759"/>
<dbReference type="AlphaFoldDB" id="A0A1J4JIY8"/>
<sequence length="305" mass="34871">MPNLYVKSQMEKHPKTESHKSESVKPLSIVLPFKELLEFSSSHNEFSLVFDFSRINYHQSDQVLASIVKYAKKDIQSLTVCLDMYNEIYEMNASFKPSMKNAQSLRNEPPTLTNSAFRKDGSILQAIAIAMKYILPRSQNLTHLEFRNISFCTEQIQILGKALEQCTSLQSLSFDNVPLFDTGYAVIIKAIRRMKLSCLKCKSCNITDLSSSTTKMFLNYKAEGRTNKNKKSQQACLRVLDLRYNSFSYRLLLEIGDVLSIVPLKVLDLRYNQLIDSKIAKNMKNVIHGLDVRVNSAKNHGRMYA</sequence>
<evidence type="ECO:0000256" key="1">
    <source>
        <dbReference type="SAM" id="MobiDB-lite"/>
    </source>
</evidence>
<proteinExistence type="predicted"/>